<dbReference type="InterPro" id="IPR036250">
    <property type="entry name" value="AcylCo_DH-like_C"/>
</dbReference>
<comment type="subcellular location">
    <subcellularLocation>
        <location evidence="1">Membrane</location>
        <topology evidence="1">Multi-pass membrane protein</topology>
    </subcellularLocation>
</comment>
<dbReference type="InParanoid" id="B8MB99"/>
<dbReference type="SUPFAM" id="SSF103473">
    <property type="entry name" value="MFS general substrate transporter"/>
    <property type="match status" value="2"/>
</dbReference>
<feature type="transmembrane region" description="Helical" evidence="5">
    <location>
        <begin position="167"/>
        <end position="191"/>
    </location>
</feature>
<keyword evidence="2 5" id="KW-0812">Transmembrane</keyword>
<dbReference type="VEuPathDB" id="FungiDB:TSTA_126000"/>
<dbReference type="InterPro" id="IPR055060">
    <property type="entry name" value="ACOX_C_alpha1"/>
</dbReference>
<feature type="transmembrane region" description="Helical" evidence="5">
    <location>
        <begin position="341"/>
        <end position="363"/>
    </location>
</feature>
<keyword evidence="3 5" id="KW-1133">Transmembrane helix</keyword>
<evidence type="ECO:0000259" key="6">
    <source>
        <dbReference type="PROSITE" id="PS50850"/>
    </source>
</evidence>
<evidence type="ECO:0000256" key="4">
    <source>
        <dbReference type="ARBA" id="ARBA00023136"/>
    </source>
</evidence>
<dbReference type="EMBL" id="EQ962655">
    <property type="protein sequence ID" value="EED18889.1"/>
    <property type="molecule type" value="Genomic_DNA"/>
</dbReference>
<feature type="transmembrane region" description="Helical" evidence="5">
    <location>
        <begin position="370"/>
        <end position="388"/>
    </location>
</feature>
<organism evidence="7 8">
    <name type="scientific">Talaromyces stipitatus (strain ATCC 10500 / CBS 375.48 / QM 6759 / NRRL 1006)</name>
    <name type="common">Penicillium stipitatum</name>
    <dbReference type="NCBI Taxonomy" id="441959"/>
    <lineage>
        <taxon>Eukaryota</taxon>
        <taxon>Fungi</taxon>
        <taxon>Dikarya</taxon>
        <taxon>Ascomycota</taxon>
        <taxon>Pezizomycotina</taxon>
        <taxon>Eurotiomycetes</taxon>
        <taxon>Eurotiomycetidae</taxon>
        <taxon>Eurotiales</taxon>
        <taxon>Trichocomaceae</taxon>
        <taxon>Talaromyces</taxon>
        <taxon>Talaromyces sect. Talaromyces</taxon>
    </lineage>
</organism>
<dbReference type="InterPro" id="IPR036259">
    <property type="entry name" value="MFS_trans_sf"/>
</dbReference>
<dbReference type="InterPro" id="IPR011701">
    <property type="entry name" value="MFS"/>
</dbReference>
<evidence type="ECO:0000313" key="7">
    <source>
        <dbReference type="EMBL" id="EED18888.1"/>
    </source>
</evidence>
<proteinExistence type="predicted"/>
<dbReference type="GO" id="GO:0022857">
    <property type="term" value="F:transmembrane transporter activity"/>
    <property type="evidence" value="ECO:0007669"/>
    <property type="project" value="InterPro"/>
</dbReference>
<dbReference type="GeneID" id="8098112"/>
<dbReference type="Gene3D" id="2.40.110.10">
    <property type="entry name" value="Butyryl-CoA Dehydrogenase, subunit A, domain 2"/>
    <property type="match status" value="1"/>
</dbReference>
<dbReference type="Gene3D" id="1.20.1250.20">
    <property type="entry name" value="MFS general substrate transporter like domains"/>
    <property type="match status" value="1"/>
</dbReference>
<accession>B8MB99</accession>
<keyword evidence="4 5" id="KW-0472">Membrane</keyword>
<evidence type="ECO:0000313" key="8">
    <source>
        <dbReference type="Proteomes" id="UP000001745"/>
    </source>
</evidence>
<dbReference type="EMBL" id="EQ962655">
    <property type="protein sequence ID" value="EED18888.1"/>
    <property type="molecule type" value="Genomic_DNA"/>
</dbReference>
<feature type="transmembrane region" description="Helical" evidence="5">
    <location>
        <begin position="238"/>
        <end position="256"/>
    </location>
</feature>
<evidence type="ECO:0000256" key="3">
    <source>
        <dbReference type="ARBA" id="ARBA00022989"/>
    </source>
</evidence>
<feature type="transmembrane region" description="Helical" evidence="5">
    <location>
        <begin position="106"/>
        <end position="130"/>
    </location>
</feature>
<dbReference type="HOGENOM" id="CLU_310386_0_0_1"/>
<dbReference type="Pfam" id="PF22924">
    <property type="entry name" value="ACOX_C_alpha1"/>
    <property type="match status" value="1"/>
</dbReference>
<evidence type="ECO:0000256" key="5">
    <source>
        <dbReference type="SAM" id="Phobius"/>
    </source>
</evidence>
<evidence type="ECO:0000256" key="1">
    <source>
        <dbReference type="ARBA" id="ARBA00004141"/>
    </source>
</evidence>
<dbReference type="RefSeq" id="XP_002482880.1">
    <property type="nucleotide sequence ID" value="XM_002482835.1"/>
</dbReference>
<dbReference type="RefSeq" id="XP_002482881.1">
    <property type="nucleotide sequence ID" value="XM_002482836.1"/>
</dbReference>
<dbReference type="eggNOG" id="KOG0254">
    <property type="taxonomic scope" value="Eukaryota"/>
</dbReference>
<protein>
    <submittedName>
        <fullName evidence="7">Acyl-CoA oxidase, putative</fullName>
    </submittedName>
</protein>
<dbReference type="Gene3D" id="1.20.1720.10">
    <property type="entry name" value="Multidrug resistance protein D"/>
    <property type="match status" value="1"/>
</dbReference>
<dbReference type="SUPFAM" id="SSF47203">
    <property type="entry name" value="Acyl-CoA dehydrogenase C-terminal domain-like"/>
    <property type="match status" value="1"/>
</dbReference>
<feature type="transmembrane region" description="Helical" evidence="5">
    <location>
        <begin position="197"/>
        <end position="217"/>
    </location>
</feature>
<dbReference type="Gene3D" id="1.20.140.10">
    <property type="entry name" value="Butyryl-CoA Dehydrogenase, subunit A, domain 3"/>
    <property type="match status" value="1"/>
</dbReference>
<sequence>MTDITLDQKEPDQEENAVGAVRNPNERPECFSSTSQECLFVLTSTMAIGMTSFFQGAIIVVLAEISRDLNMDSAETTWTTAGVALSSGTFLLPFGKVADMFGRRTLFIASMIGFTLTLLVIGFATSALYFDIFSGVIGLFCASSVPPAVGLLGIAYEKPSPRKNKAFACFSAGNPLGYVGGMLVSGIASQVSTWRASFWALAVIYAIFSILSIVTVPKDSSQAKAPLTWQSLLKLDPLGMLLAVTGIALFSSSLSLAGDAPQGWRTPYVIVLLVLGVLLIGAFLYWQSIYSTPLMPLHIWRDRNFSLLMGALSLGFMAFVSGQFWMALYMQQVQNYSGLEITVRLLPMVVGGVLVNVACALILHRVSNKLLMFVATVAYTLSFLIASFTKEDSIYWGCYFVPFVLMVVGADIEFNVVNMYVMSSLPPSEQSLAGGIFNTVSKLVSNVGLGISTAIYNAVRDERSSSVIRPYLATYWFATAIAGVAIFLVSFLKLGTQGGNDSKEQSDEDPSSEGVNIKTERIMECLYETTLEGLWMPRYMPPTSPQPGFPRVEIVMGRLIVKNEDRGVQSFIVWLNDGNRMCKGVYARVLPRRAGSKPLDHSITSFRHVRLPSTALLGDTNNNQNFHSTIHRVHVGTLALSTVLIPQLQHAAYVTGKYSLRRHVTGSNGIAKPVISFRTQQAPILHCLARSKVYKAFAKECIHVFMNKNIEYRVRHGIAATFKAVVTHASQKTLYALAERCGAQGLFEYNGVIESQLTARGVSIAEGDMLVLTIRLATELLLRRYSLPPPRNAFCLLARYEHGVFEWSRKELNGISNGHHSEEYNTRILPHCHSLVRAIGNRLAYEAALEEGVEKDLLDLYEAGVLLQSPALSLQGTGIDLWREIQKERQAMDAILPRLEHLLDGTGVEPYITAPILTEESWVAFVDRLPGYGDKLYTRDIDGADCRL</sequence>
<name>B8MB99_TALSN</name>
<feature type="transmembrane region" description="Helical" evidence="5">
    <location>
        <begin position="394"/>
        <end position="414"/>
    </location>
</feature>
<gene>
    <name evidence="7" type="ORF">TSTA_126000</name>
</gene>
<dbReference type="AlphaFoldDB" id="B8MB99"/>
<dbReference type="PANTHER" id="PTHR42718">
    <property type="entry name" value="MAJOR FACILITATOR SUPERFAMILY MULTIDRUG TRANSPORTER MFSC"/>
    <property type="match status" value="1"/>
</dbReference>
<feature type="domain" description="Major facilitator superfamily (MFS) profile" evidence="6">
    <location>
        <begin position="40"/>
        <end position="497"/>
    </location>
</feature>
<dbReference type="InterPro" id="IPR046373">
    <property type="entry name" value="Acyl-CoA_Oxase/DH_mid-dom_sf"/>
</dbReference>
<dbReference type="InterPro" id="IPR020846">
    <property type="entry name" value="MFS_dom"/>
</dbReference>
<dbReference type="GO" id="GO:0016627">
    <property type="term" value="F:oxidoreductase activity, acting on the CH-CH group of donors"/>
    <property type="evidence" value="ECO:0007669"/>
    <property type="project" value="InterPro"/>
</dbReference>
<dbReference type="OrthoDB" id="2985014at2759"/>
<feature type="transmembrane region" description="Helical" evidence="5">
    <location>
        <begin position="268"/>
        <end position="286"/>
    </location>
</feature>
<feature type="transmembrane region" description="Helical" evidence="5">
    <location>
        <begin position="307"/>
        <end position="329"/>
    </location>
</feature>
<keyword evidence="8" id="KW-1185">Reference proteome</keyword>
<dbReference type="PANTHER" id="PTHR42718:SF23">
    <property type="entry name" value="MAJOR FACILITATOR SUPERFAMILY (MFS) PROFILE DOMAIN-CONTAINING PROTEIN"/>
    <property type="match status" value="1"/>
</dbReference>
<reference evidence="7" key="1">
    <citation type="submission" date="2007-10" db="EMBL/GenBank/DDBJ databases">
        <authorList>
            <person name="Zhao H."/>
            <person name="Waite J.H."/>
        </authorList>
    </citation>
    <scope>NUCLEOTIDE SEQUENCE</scope>
    <source>
        <strain evidence="7">ATCC 10500</strain>
    </source>
</reference>
<dbReference type="PROSITE" id="PS50850">
    <property type="entry name" value="MFS"/>
    <property type="match status" value="1"/>
</dbReference>
<feature type="transmembrane region" description="Helical" evidence="5">
    <location>
        <begin position="77"/>
        <end position="94"/>
    </location>
</feature>
<feature type="transmembrane region" description="Helical" evidence="5">
    <location>
        <begin position="39"/>
        <end position="65"/>
    </location>
</feature>
<evidence type="ECO:0000256" key="2">
    <source>
        <dbReference type="ARBA" id="ARBA00022692"/>
    </source>
</evidence>
<reference evidence="8" key="2">
    <citation type="journal article" date="2015" name="Genome Announc.">
        <title>Genome sequence of the AIDS-associated pathogen Penicillium marneffei (ATCC18224) and its near taxonomic relative Talaromyces stipitatus (ATCC10500).</title>
        <authorList>
            <person name="Nierman W.C."/>
            <person name="Fedorova-Abrams N.D."/>
            <person name="Andrianopoulos A."/>
        </authorList>
    </citation>
    <scope>NUCLEOTIDE SEQUENCE [LARGE SCALE GENOMIC DNA]</scope>
    <source>
        <strain evidence="8">ATCC 10500 / CBS 375.48 / QM 6759 / NRRL 1006</strain>
    </source>
</reference>
<dbReference type="GO" id="GO:0016020">
    <property type="term" value="C:membrane"/>
    <property type="evidence" value="ECO:0007669"/>
    <property type="project" value="UniProtKB-SubCell"/>
</dbReference>
<dbReference type="Pfam" id="PF07690">
    <property type="entry name" value="MFS_1"/>
    <property type="match status" value="1"/>
</dbReference>
<dbReference type="Proteomes" id="UP000001745">
    <property type="component" value="Unassembled WGS sequence"/>
</dbReference>
<feature type="transmembrane region" description="Helical" evidence="5">
    <location>
        <begin position="136"/>
        <end position="155"/>
    </location>
</feature>
<feature type="transmembrane region" description="Helical" evidence="5">
    <location>
        <begin position="472"/>
        <end position="492"/>
    </location>
</feature>